<dbReference type="SUPFAM" id="SSF75217">
    <property type="entry name" value="alpha/beta knot"/>
    <property type="match status" value="1"/>
</dbReference>
<keyword evidence="5" id="KW-1185">Reference proteome</keyword>
<dbReference type="OrthoDB" id="9794400at2"/>
<dbReference type="InterPro" id="IPR029028">
    <property type="entry name" value="Alpha/beta_knot_MTases"/>
</dbReference>
<evidence type="ECO:0000313" key="4">
    <source>
        <dbReference type="EMBL" id="CUS02506.2"/>
    </source>
</evidence>
<dbReference type="PANTHER" id="PTHR46429:SF1">
    <property type="entry name" value="23S RRNA (GUANOSINE-2'-O-)-METHYLTRANSFERASE RLMB"/>
    <property type="match status" value="1"/>
</dbReference>
<dbReference type="GO" id="GO:0008173">
    <property type="term" value="F:RNA methyltransferase activity"/>
    <property type="evidence" value="ECO:0007669"/>
    <property type="project" value="InterPro"/>
</dbReference>
<dbReference type="Gene3D" id="3.40.1280.10">
    <property type="match status" value="1"/>
</dbReference>
<reference evidence="4" key="1">
    <citation type="submission" date="2016-01" db="EMBL/GenBank/DDBJ databases">
        <authorList>
            <person name="Mcilroy J.S."/>
            <person name="Karst M S."/>
            <person name="Albertsen M."/>
        </authorList>
    </citation>
    <scope>NUCLEOTIDE SEQUENCE</scope>
    <source>
        <strain evidence="4">Cfx-K</strain>
    </source>
</reference>
<dbReference type="InterPro" id="IPR029026">
    <property type="entry name" value="tRNA_m1G_MTases_N"/>
</dbReference>
<dbReference type="PANTHER" id="PTHR46429">
    <property type="entry name" value="23S RRNA (GUANOSINE-2'-O-)-METHYLTRANSFERASE RLMB"/>
    <property type="match status" value="1"/>
</dbReference>
<evidence type="ECO:0000256" key="2">
    <source>
        <dbReference type="ARBA" id="ARBA00022679"/>
    </source>
</evidence>
<gene>
    <name evidence="4" type="ORF">CFX0092_A0628</name>
</gene>
<sequence length="214" mass="22492">MAYVFVQCRDAACRMRFPAPAGEAAMLRCPRCRGEVAIAVAALDKPADVPSMAGQPRLVGLLDNIRSIHNVGSMFRTADGAGLPHLHLAGITATPDHPRLAKAALGAQQTIGWTYHANGVEAADQLRAQGYRLCALERLESAARPSLDALDVSGVGLVLVVGNERAGVDPDILARCDAVFSLPMLGQKSSLNAAVAFGIAVYYLRFGNLGFAPG</sequence>
<dbReference type="GO" id="GO:0005829">
    <property type="term" value="C:cytosol"/>
    <property type="evidence" value="ECO:0007669"/>
    <property type="project" value="TreeGrafter"/>
</dbReference>
<keyword evidence="2" id="KW-0808">Transferase</keyword>
<dbReference type="InterPro" id="IPR004441">
    <property type="entry name" value="rRNA_MeTrfase_TrmH"/>
</dbReference>
<accession>A0A160SYU1</accession>
<proteinExistence type="predicted"/>
<dbReference type="EMBL" id="LN890655">
    <property type="protein sequence ID" value="CUS02506.2"/>
    <property type="molecule type" value="Genomic_DNA"/>
</dbReference>
<dbReference type="Pfam" id="PF00588">
    <property type="entry name" value="SpoU_methylase"/>
    <property type="match status" value="1"/>
</dbReference>
<dbReference type="Proteomes" id="UP000215027">
    <property type="component" value="Chromosome I"/>
</dbReference>
<keyword evidence="1 4" id="KW-0489">Methyltransferase</keyword>
<dbReference type="GO" id="GO:0003723">
    <property type="term" value="F:RNA binding"/>
    <property type="evidence" value="ECO:0007669"/>
    <property type="project" value="InterPro"/>
</dbReference>
<dbReference type="InterPro" id="IPR001537">
    <property type="entry name" value="SpoU_MeTrfase"/>
</dbReference>
<evidence type="ECO:0000259" key="3">
    <source>
        <dbReference type="Pfam" id="PF00588"/>
    </source>
</evidence>
<protein>
    <submittedName>
        <fullName evidence="4">RNA methyltransferase</fullName>
    </submittedName>
</protein>
<name>A0A160SYU1_9CHLR</name>
<dbReference type="AlphaFoldDB" id="A0A160SYU1"/>
<dbReference type="KEGG" id="pbf:CFX0092_A0628"/>
<feature type="domain" description="tRNA/rRNA methyltransferase SpoU type" evidence="3">
    <location>
        <begin position="61"/>
        <end position="202"/>
    </location>
</feature>
<dbReference type="RefSeq" id="WP_095042112.1">
    <property type="nucleotide sequence ID" value="NZ_LN890655.1"/>
</dbReference>
<dbReference type="GO" id="GO:0032259">
    <property type="term" value="P:methylation"/>
    <property type="evidence" value="ECO:0007669"/>
    <property type="project" value="UniProtKB-KW"/>
</dbReference>
<evidence type="ECO:0000313" key="5">
    <source>
        <dbReference type="Proteomes" id="UP000215027"/>
    </source>
</evidence>
<dbReference type="GO" id="GO:0006396">
    <property type="term" value="P:RNA processing"/>
    <property type="evidence" value="ECO:0007669"/>
    <property type="project" value="InterPro"/>
</dbReference>
<organism evidence="4 5">
    <name type="scientific">Candidatus Promineifilum breve</name>
    <dbReference type="NCBI Taxonomy" id="1806508"/>
    <lineage>
        <taxon>Bacteria</taxon>
        <taxon>Bacillati</taxon>
        <taxon>Chloroflexota</taxon>
        <taxon>Ardenticatenia</taxon>
        <taxon>Candidatus Promineifilales</taxon>
        <taxon>Candidatus Promineifilaceae</taxon>
        <taxon>Candidatus Promineifilum</taxon>
    </lineage>
</organism>
<evidence type="ECO:0000256" key="1">
    <source>
        <dbReference type="ARBA" id="ARBA00022603"/>
    </source>
</evidence>